<evidence type="ECO:0000313" key="3">
    <source>
        <dbReference type="Proteomes" id="UP000314294"/>
    </source>
</evidence>
<feature type="compositionally biased region" description="Basic and acidic residues" evidence="1">
    <location>
        <begin position="30"/>
        <end position="43"/>
    </location>
</feature>
<feature type="compositionally biased region" description="Basic and acidic residues" evidence="1">
    <location>
        <begin position="1"/>
        <end position="14"/>
    </location>
</feature>
<dbReference type="EMBL" id="SRLO01000116">
    <property type="protein sequence ID" value="TNN74240.1"/>
    <property type="molecule type" value="Genomic_DNA"/>
</dbReference>
<evidence type="ECO:0000256" key="1">
    <source>
        <dbReference type="SAM" id="MobiDB-lite"/>
    </source>
</evidence>
<accession>A0A4Z2I8N9</accession>
<keyword evidence="3" id="KW-1185">Reference proteome</keyword>
<feature type="compositionally biased region" description="Basic residues" evidence="1">
    <location>
        <begin position="79"/>
        <end position="92"/>
    </location>
</feature>
<proteinExistence type="predicted"/>
<feature type="compositionally biased region" description="Basic and acidic residues" evidence="1">
    <location>
        <begin position="93"/>
        <end position="113"/>
    </location>
</feature>
<feature type="region of interest" description="Disordered" evidence="1">
    <location>
        <begin position="1"/>
        <end position="113"/>
    </location>
</feature>
<comment type="caution">
    <text evidence="2">The sequence shown here is derived from an EMBL/GenBank/DDBJ whole genome shotgun (WGS) entry which is preliminary data.</text>
</comment>
<gene>
    <name evidence="2" type="ORF">EYF80_015483</name>
</gene>
<dbReference type="Proteomes" id="UP000314294">
    <property type="component" value="Unassembled WGS sequence"/>
</dbReference>
<dbReference type="AlphaFoldDB" id="A0A4Z2I8N9"/>
<evidence type="ECO:0000313" key="2">
    <source>
        <dbReference type="EMBL" id="TNN74240.1"/>
    </source>
</evidence>
<reference evidence="2 3" key="1">
    <citation type="submission" date="2019-03" db="EMBL/GenBank/DDBJ databases">
        <title>First draft genome of Liparis tanakae, snailfish: a comprehensive survey of snailfish specific genes.</title>
        <authorList>
            <person name="Kim W."/>
            <person name="Song I."/>
            <person name="Jeong J.-H."/>
            <person name="Kim D."/>
            <person name="Kim S."/>
            <person name="Ryu S."/>
            <person name="Song J.Y."/>
            <person name="Lee S.K."/>
        </authorList>
    </citation>
    <scope>NUCLEOTIDE SEQUENCE [LARGE SCALE GENOMIC DNA]</scope>
    <source>
        <tissue evidence="2">Muscle</tissue>
    </source>
</reference>
<organism evidence="2 3">
    <name type="scientific">Liparis tanakae</name>
    <name type="common">Tanaka's snailfish</name>
    <dbReference type="NCBI Taxonomy" id="230148"/>
    <lineage>
        <taxon>Eukaryota</taxon>
        <taxon>Metazoa</taxon>
        <taxon>Chordata</taxon>
        <taxon>Craniata</taxon>
        <taxon>Vertebrata</taxon>
        <taxon>Euteleostomi</taxon>
        <taxon>Actinopterygii</taxon>
        <taxon>Neopterygii</taxon>
        <taxon>Teleostei</taxon>
        <taxon>Neoteleostei</taxon>
        <taxon>Acanthomorphata</taxon>
        <taxon>Eupercaria</taxon>
        <taxon>Perciformes</taxon>
        <taxon>Cottioidei</taxon>
        <taxon>Cottales</taxon>
        <taxon>Liparidae</taxon>
        <taxon>Liparis</taxon>
    </lineage>
</organism>
<sequence length="197" mass="22203">MMQRRAEDQRKENQHPSPFSPSSVKRRGGRDKEQRREEETKRREGGRRKRLGHQIDQGPHLPELPGVLDVGPGAERQQRRAHHQVGQRRHGAQAHEARQPGHHVGEEHEREERGWRARRVEDVFALVVLGEVGVGVVQLRLQLALVALAEVVAAHFLHGAEETHRVLAELLVAALQVGRRDVRLVPPAGLRTTAKTA</sequence>
<name>A0A4Z2I8N9_9TELE</name>
<protein>
    <submittedName>
        <fullName evidence="2">Uncharacterized protein</fullName>
    </submittedName>
</protein>